<dbReference type="Proteomes" id="UP001279734">
    <property type="component" value="Unassembled WGS sequence"/>
</dbReference>
<proteinExistence type="predicted"/>
<protein>
    <submittedName>
        <fullName evidence="2">Uncharacterized protein</fullName>
    </submittedName>
</protein>
<evidence type="ECO:0000313" key="2">
    <source>
        <dbReference type="EMBL" id="GMH24585.1"/>
    </source>
</evidence>
<feature type="compositionally biased region" description="Low complexity" evidence="1">
    <location>
        <begin position="59"/>
        <end position="71"/>
    </location>
</feature>
<reference evidence="2" key="1">
    <citation type="submission" date="2023-05" db="EMBL/GenBank/DDBJ databases">
        <title>Nepenthes gracilis genome sequencing.</title>
        <authorList>
            <person name="Fukushima K."/>
        </authorList>
    </citation>
    <scope>NUCLEOTIDE SEQUENCE</scope>
    <source>
        <strain evidence="2">SING2019-196</strain>
    </source>
</reference>
<gene>
    <name evidence="2" type="ORF">Nepgr_026428</name>
</gene>
<dbReference type="EMBL" id="BSYO01000028">
    <property type="protein sequence ID" value="GMH24585.1"/>
    <property type="molecule type" value="Genomic_DNA"/>
</dbReference>
<comment type="caution">
    <text evidence="2">The sequence shown here is derived from an EMBL/GenBank/DDBJ whole genome shotgun (WGS) entry which is preliminary data.</text>
</comment>
<dbReference type="AlphaFoldDB" id="A0AAD3Y211"/>
<feature type="region of interest" description="Disordered" evidence="1">
    <location>
        <begin position="49"/>
        <end position="96"/>
    </location>
</feature>
<sequence>MLPSSLQSSAEEFLSSATKFSVNPAKTVIHSITTSSDLSSSLPHLHTATFSATRRQRRPSQNSRTQSQSTTEIKETEQQIHFAQLPNLRPRCPDLH</sequence>
<evidence type="ECO:0000313" key="3">
    <source>
        <dbReference type="Proteomes" id="UP001279734"/>
    </source>
</evidence>
<organism evidence="2 3">
    <name type="scientific">Nepenthes gracilis</name>
    <name type="common">Slender pitcher plant</name>
    <dbReference type="NCBI Taxonomy" id="150966"/>
    <lineage>
        <taxon>Eukaryota</taxon>
        <taxon>Viridiplantae</taxon>
        <taxon>Streptophyta</taxon>
        <taxon>Embryophyta</taxon>
        <taxon>Tracheophyta</taxon>
        <taxon>Spermatophyta</taxon>
        <taxon>Magnoliopsida</taxon>
        <taxon>eudicotyledons</taxon>
        <taxon>Gunneridae</taxon>
        <taxon>Pentapetalae</taxon>
        <taxon>Caryophyllales</taxon>
        <taxon>Nepenthaceae</taxon>
        <taxon>Nepenthes</taxon>
    </lineage>
</organism>
<keyword evidence="3" id="KW-1185">Reference proteome</keyword>
<name>A0AAD3Y211_NEPGR</name>
<evidence type="ECO:0000256" key="1">
    <source>
        <dbReference type="SAM" id="MobiDB-lite"/>
    </source>
</evidence>
<accession>A0AAD3Y211</accession>